<evidence type="ECO:0000256" key="1">
    <source>
        <dbReference type="ARBA" id="ARBA00022801"/>
    </source>
</evidence>
<feature type="non-terminal residue" evidence="3">
    <location>
        <position position="298"/>
    </location>
</feature>
<dbReference type="Pfam" id="PF00149">
    <property type="entry name" value="Metallophos"/>
    <property type="match status" value="1"/>
</dbReference>
<dbReference type="CDD" id="cd00840">
    <property type="entry name" value="MPP_Mre11_N"/>
    <property type="match status" value="1"/>
</dbReference>
<dbReference type="PANTHER" id="PTHR30337">
    <property type="entry name" value="COMPONENT OF ATP-DEPENDENT DSDNA EXONUCLEASE"/>
    <property type="match status" value="1"/>
</dbReference>
<dbReference type="SUPFAM" id="SSF56300">
    <property type="entry name" value="Metallo-dependent phosphatases"/>
    <property type="match status" value="1"/>
</dbReference>
<protein>
    <recommendedName>
        <fullName evidence="2">Calcineurin-like phosphoesterase domain-containing protein</fullName>
    </recommendedName>
</protein>
<dbReference type="EMBL" id="UINC01116200">
    <property type="protein sequence ID" value="SVC87769.1"/>
    <property type="molecule type" value="Genomic_DNA"/>
</dbReference>
<dbReference type="PANTHER" id="PTHR30337:SF7">
    <property type="entry name" value="PHOSPHOESTERASE"/>
    <property type="match status" value="1"/>
</dbReference>
<dbReference type="InterPro" id="IPR041796">
    <property type="entry name" value="Mre11_N"/>
</dbReference>
<accession>A0A382QQG8</accession>
<feature type="domain" description="Calcineurin-like phosphoesterase" evidence="2">
    <location>
        <begin position="4"/>
        <end position="202"/>
    </location>
</feature>
<sequence>MNPFKFVHAADLHLDSPFKGLGSRIPDDVAEILRNATFDTYDRIVSLCIEENVDALLIAGDVYDHETRSFRAQYRFIEGLNKLSEAGINSYICHGNHDPLDGWQSKLDFPKGCYRFGKKAESYPLRENNPEEILIHGISYPTRVVQENLIPEFNSLEKAQFNIGVIHANVDSDPNHDPYAPCTLDDLRQTGYDYWALGHVHTRKILNKELPAVIYPGNPQGRHINEDGPRGVYLVEVDHNGNIETEFRSMDLVRWNRITIDGSALETDQSLLDSLGAAFTDSQTQSEGRSVVTRVEIT</sequence>
<name>A0A382QQG8_9ZZZZ</name>
<organism evidence="3">
    <name type="scientific">marine metagenome</name>
    <dbReference type="NCBI Taxonomy" id="408172"/>
    <lineage>
        <taxon>unclassified sequences</taxon>
        <taxon>metagenomes</taxon>
        <taxon>ecological metagenomes</taxon>
    </lineage>
</organism>
<gene>
    <name evidence="3" type="ORF">METZ01_LOCUS340623</name>
</gene>
<proteinExistence type="predicted"/>
<dbReference type="InterPro" id="IPR050535">
    <property type="entry name" value="DNA_Repair-Maintenance_Comp"/>
</dbReference>
<reference evidence="3" key="1">
    <citation type="submission" date="2018-05" db="EMBL/GenBank/DDBJ databases">
        <authorList>
            <person name="Lanie J.A."/>
            <person name="Ng W.-L."/>
            <person name="Kazmierczak K.M."/>
            <person name="Andrzejewski T.M."/>
            <person name="Davidsen T.M."/>
            <person name="Wayne K.J."/>
            <person name="Tettelin H."/>
            <person name="Glass J.I."/>
            <person name="Rusch D."/>
            <person name="Podicherti R."/>
            <person name="Tsui H.-C.T."/>
            <person name="Winkler M.E."/>
        </authorList>
    </citation>
    <scope>NUCLEOTIDE SEQUENCE</scope>
</reference>
<evidence type="ECO:0000313" key="3">
    <source>
        <dbReference type="EMBL" id="SVC87769.1"/>
    </source>
</evidence>
<dbReference type="AlphaFoldDB" id="A0A382QQG8"/>
<dbReference type="GO" id="GO:0016787">
    <property type="term" value="F:hydrolase activity"/>
    <property type="evidence" value="ECO:0007669"/>
    <property type="project" value="UniProtKB-KW"/>
</dbReference>
<evidence type="ECO:0000259" key="2">
    <source>
        <dbReference type="Pfam" id="PF00149"/>
    </source>
</evidence>
<dbReference type="InterPro" id="IPR029052">
    <property type="entry name" value="Metallo-depent_PP-like"/>
</dbReference>
<dbReference type="InterPro" id="IPR004843">
    <property type="entry name" value="Calcineurin-like_PHP"/>
</dbReference>
<dbReference type="Gene3D" id="3.60.21.10">
    <property type="match status" value="1"/>
</dbReference>
<keyword evidence="1" id="KW-0378">Hydrolase</keyword>